<feature type="chain" id="PRO_5045168912" description="Metallophosphoesterase family protein" evidence="2">
    <location>
        <begin position="28"/>
        <end position="427"/>
    </location>
</feature>
<dbReference type="Pfam" id="PF00149">
    <property type="entry name" value="Metallophos"/>
    <property type="match status" value="1"/>
</dbReference>
<accession>A0ABR6ESC2</accession>
<dbReference type="EMBL" id="WNXC01000001">
    <property type="protein sequence ID" value="MBB2147719.1"/>
    <property type="molecule type" value="Genomic_DNA"/>
</dbReference>
<dbReference type="InterPro" id="IPR008963">
    <property type="entry name" value="Purple_acid_Pase-like_N"/>
</dbReference>
<dbReference type="Gene3D" id="3.60.21.10">
    <property type="match status" value="1"/>
</dbReference>
<evidence type="ECO:0008006" key="7">
    <source>
        <dbReference type="Google" id="ProtNLM"/>
    </source>
</evidence>
<dbReference type="InterPro" id="IPR029052">
    <property type="entry name" value="Metallo-depent_PP-like"/>
</dbReference>
<dbReference type="PANTHER" id="PTHR22953">
    <property type="entry name" value="ACID PHOSPHATASE RELATED"/>
    <property type="match status" value="1"/>
</dbReference>
<dbReference type="SUPFAM" id="SSF49363">
    <property type="entry name" value="Purple acid phosphatase, N-terminal domain"/>
    <property type="match status" value="1"/>
</dbReference>
<sequence>MKRRNFLKSGITAAALLHIGSSGEALAAVPEVKAVEESKETNNEAIIAVNEVKLVGFPTVMSPYEDTIAVVWQTDQPAVGWVEYGTDQNCNQRAETQQNGLAEFFQVHKVTLTGLQPGTTYFYRTCIESPLAQEVRPVVKTAVQQFTTLNAQAEKISFGIINDTHENQAVLDKIQQINKDFKPDFLCWNGDQINDPSSEKQITTAILNPTKEYFTSGTPLVYVCGNHDTRGNWASQLSRYLSIPKGSYYYHFIHGPVAFTVLDTGEDKPDQHKYCKGRTRFEPYRDAQALWLDEVLSRKAMKKAAFNVVLLHIPLFSRSGWDSPDSRNKWLEILKKHKVDLLISGHTHTYEFVKPGELTDSSEWMDWEKKTKVTAAIPQLIGGGPKLEGEEFATYIKGEATAKELKISVLNMNGTLLDTYSFPKTKK</sequence>
<dbReference type="InterPro" id="IPR015914">
    <property type="entry name" value="PAPs_N"/>
</dbReference>
<dbReference type="InterPro" id="IPR039331">
    <property type="entry name" value="PAPs-like"/>
</dbReference>
<evidence type="ECO:0000313" key="6">
    <source>
        <dbReference type="Proteomes" id="UP000636110"/>
    </source>
</evidence>
<evidence type="ECO:0000256" key="2">
    <source>
        <dbReference type="SAM" id="SignalP"/>
    </source>
</evidence>
<evidence type="ECO:0000256" key="1">
    <source>
        <dbReference type="ARBA" id="ARBA00022729"/>
    </source>
</evidence>
<organism evidence="5 6">
    <name type="scientific">Pedobacter gandavensis</name>
    <dbReference type="NCBI Taxonomy" id="2679963"/>
    <lineage>
        <taxon>Bacteria</taxon>
        <taxon>Pseudomonadati</taxon>
        <taxon>Bacteroidota</taxon>
        <taxon>Sphingobacteriia</taxon>
        <taxon>Sphingobacteriales</taxon>
        <taxon>Sphingobacteriaceae</taxon>
        <taxon>Pedobacter</taxon>
    </lineage>
</organism>
<keyword evidence="1 2" id="KW-0732">Signal</keyword>
<gene>
    <name evidence="5" type="ORF">GM920_02225</name>
</gene>
<name>A0ABR6ESC2_9SPHI</name>
<comment type="caution">
    <text evidence="5">The sequence shown here is derived from an EMBL/GenBank/DDBJ whole genome shotgun (WGS) entry which is preliminary data.</text>
</comment>
<reference evidence="5 6" key="1">
    <citation type="submission" date="2019-11" db="EMBL/GenBank/DDBJ databases">
        <title>Description of Pedobacter sp. LMG 31462T.</title>
        <authorList>
            <person name="Carlier A."/>
            <person name="Qi S."/>
            <person name="Vandamme P."/>
        </authorList>
    </citation>
    <scope>NUCLEOTIDE SEQUENCE [LARGE SCALE GENOMIC DNA]</scope>
    <source>
        <strain evidence="5 6">LMG 31462</strain>
    </source>
</reference>
<proteinExistence type="predicted"/>
<evidence type="ECO:0000259" key="4">
    <source>
        <dbReference type="Pfam" id="PF16656"/>
    </source>
</evidence>
<feature type="signal peptide" evidence="2">
    <location>
        <begin position="1"/>
        <end position="27"/>
    </location>
</feature>
<dbReference type="Proteomes" id="UP000636110">
    <property type="component" value="Unassembled WGS sequence"/>
</dbReference>
<dbReference type="InterPro" id="IPR004843">
    <property type="entry name" value="Calcineurin-like_PHP"/>
</dbReference>
<protein>
    <recommendedName>
        <fullName evidence="7">Metallophosphoesterase family protein</fullName>
    </recommendedName>
</protein>
<dbReference type="Pfam" id="PF16656">
    <property type="entry name" value="Pur_ac_phosph_N"/>
    <property type="match status" value="1"/>
</dbReference>
<feature type="domain" description="Purple acid phosphatase N-terminal" evidence="4">
    <location>
        <begin position="65"/>
        <end position="148"/>
    </location>
</feature>
<dbReference type="PANTHER" id="PTHR22953:SF153">
    <property type="entry name" value="PURPLE ACID PHOSPHATASE"/>
    <property type="match status" value="1"/>
</dbReference>
<dbReference type="Gene3D" id="2.60.40.380">
    <property type="entry name" value="Purple acid phosphatase-like, N-terminal"/>
    <property type="match status" value="1"/>
</dbReference>
<keyword evidence="6" id="KW-1185">Reference proteome</keyword>
<evidence type="ECO:0000259" key="3">
    <source>
        <dbReference type="Pfam" id="PF00149"/>
    </source>
</evidence>
<dbReference type="SUPFAM" id="SSF56300">
    <property type="entry name" value="Metallo-dependent phosphatases"/>
    <property type="match status" value="1"/>
</dbReference>
<dbReference type="RefSeq" id="WP_182953013.1">
    <property type="nucleotide sequence ID" value="NZ_WNXC01000001.1"/>
</dbReference>
<evidence type="ECO:0000313" key="5">
    <source>
        <dbReference type="EMBL" id="MBB2147719.1"/>
    </source>
</evidence>
<feature type="domain" description="Calcineurin-like phosphoesterase" evidence="3">
    <location>
        <begin position="157"/>
        <end position="350"/>
    </location>
</feature>